<evidence type="ECO:0000313" key="9">
    <source>
        <dbReference type="EMBL" id="BBL70099.1"/>
    </source>
</evidence>
<dbReference type="GO" id="GO:0071555">
    <property type="term" value="P:cell wall organization"/>
    <property type="evidence" value="ECO:0007669"/>
    <property type="project" value="UniProtKB-UniRule"/>
</dbReference>
<evidence type="ECO:0000259" key="8">
    <source>
        <dbReference type="PROSITE" id="PS52029"/>
    </source>
</evidence>
<dbReference type="UniPathway" id="UPA00219"/>
<protein>
    <recommendedName>
        <fullName evidence="8">L,D-TPase catalytic domain-containing protein</fullName>
    </recommendedName>
</protein>
<organism evidence="9 10">
    <name type="scientific">Methylogaea oryzae</name>
    <dbReference type="NCBI Taxonomy" id="1295382"/>
    <lineage>
        <taxon>Bacteria</taxon>
        <taxon>Pseudomonadati</taxon>
        <taxon>Pseudomonadota</taxon>
        <taxon>Gammaproteobacteria</taxon>
        <taxon>Methylococcales</taxon>
        <taxon>Methylococcaceae</taxon>
        <taxon>Methylogaea</taxon>
    </lineage>
</organism>
<evidence type="ECO:0000256" key="4">
    <source>
        <dbReference type="ARBA" id="ARBA00022960"/>
    </source>
</evidence>
<evidence type="ECO:0000256" key="6">
    <source>
        <dbReference type="ARBA" id="ARBA00023316"/>
    </source>
</evidence>
<evidence type="ECO:0000256" key="7">
    <source>
        <dbReference type="PROSITE-ProRule" id="PRU01373"/>
    </source>
</evidence>
<evidence type="ECO:0000313" key="10">
    <source>
        <dbReference type="Proteomes" id="UP000824988"/>
    </source>
</evidence>
<keyword evidence="10" id="KW-1185">Reference proteome</keyword>
<gene>
    <name evidence="9" type="ORF">MoryE10_07050</name>
</gene>
<keyword evidence="4 7" id="KW-0133">Cell shape</keyword>
<dbReference type="GO" id="GO:0004180">
    <property type="term" value="F:carboxypeptidase activity"/>
    <property type="evidence" value="ECO:0007669"/>
    <property type="project" value="UniProtKB-ARBA"/>
</dbReference>
<evidence type="ECO:0000256" key="5">
    <source>
        <dbReference type="ARBA" id="ARBA00022984"/>
    </source>
</evidence>
<dbReference type="CDD" id="cd16913">
    <property type="entry name" value="YkuD_like"/>
    <property type="match status" value="1"/>
</dbReference>
<feature type="active site" description="Nucleophile" evidence="7">
    <location>
        <position position="141"/>
    </location>
</feature>
<accession>A0A8D4VP44</accession>
<keyword evidence="5 7" id="KW-0573">Peptidoglycan synthesis</keyword>
<dbReference type="SUPFAM" id="SSF141523">
    <property type="entry name" value="L,D-transpeptidase catalytic domain-like"/>
    <property type="match status" value="1"/>
</dbReference>
<dbReference type="AlphaFoldDB" id="A0A8D4VP44"/>
<evidence type="ECO:0000256" key="2">
    <source>
        <dbReference type="ARBA" id="ARBA00005992"/>
    </source>
</evidence>
<dbReference type="InterPro" id="IPR005490">
    <property type="entry name" value="LD_TPept_cat_dom"/>
</dbReference>
<feature type="active site" description="Proton donor/acceptor" evidence="7">
    <location>
        <position position="125"/>
    </location>
</feature>
<sequence>MSEQANHSDSTASGTAAVLPPPVVIHVSLPSDRTSTGFIMLVAGGKTLAGPFRVLGKADNAMAAKKGNATRDPKQPYGDTPTGEYAGTLATRGKSYGPHGVIEMSPSSGDALTAQSNGRTGLLIHSGDLNSEGKLRPTYGCLRVSDDHMEVIMNVLRGRTIDKIKVLENEPPPINDLSPLPEAESAAVDVCDREGGGEYIANLHTGEVHNASDPCAWVHLITDEHRQYVSGLPEGFDWCGHCRIG</sequence>
<dbReference type="Proteomes" id="UP000824988">
    <property type="component" value="Chromosome"/>
</dbReference>
<feature type="domain" description="L,D-TPase catalytic" evidence="8">
    <location>
        <begin position="37"/>
        <end position="167"/>
    </location>
</feature>
<dbReference type="GO" id="GO:0009252">
    <property type="term" value="P:peptidoglycan biosynthetic process"/>
    <property type="evidence" value="ECO:0007669"/>
    <property type="project" value="UniProtKB-UniPathway"/>
</dbReference>
<dbReference type="GO" id="GO:0016740">
    <property type="term" value="F:transferase activity"/>
    <property type="evidence" value="ECO:0007669"/>
    <property type="project" value="UniProtKB-KW"/>
</dbReference>
<comment type="similarity">
    <text evidence="2">Belongs to the YkuD family.</text>
</comment>
<dbReference type="EMBL" id="AP019782">
    <property type="protein sequence ID" value="BBL70099.1"/>
    <property type="molecule type" value="Genomic_DNA"/>
</dbReference>
<dbReference type="GO" id="GO:0008360">
    <property type="term" value="P:regulation of cell shape"/>
    <property type="evidence" value="ECO:0007669"/>
    <property type="project" value="UniProtKB-UniRule"/>
</dbReference>
<dbReference type="PROSITE" id="PS52029">
    <property type="entry name" value="LD_TPASE"/>
    <property type="match status" value="1"/>
</dbReference>
<evidence type="ECO:0000256" key="1">
    <source>
        <dbReference type="ARBA" id="ARBA00004752"/>
    </source>
</evidence>
<dbReference type="KEGG" id="moz:MoryE10_07050"/>
<dbReference type="InterPro" id="IPR038063">
    <property type="entry name" value="Transpep_catalytic_dom"/>
</dbReference>
<keyword evidence="6 7" id="KW-0961">Cell wall biogenesis/degradation</keyword>
<reference evidence="9" key="1">
    <citation type="submission" date="2019-06" db="EMBL/GenBank/DDBJ databases">
        <title>Complete genome sequence of Methylogaea oryzae strain JCM16910.</title>
        <authorList>
            <person name="Asakawa S."/>
        </authorList>
    </citation>
    <scope>NUCLEOTIDE SEQUENCE</scope>
    <source>
        <strain evidence="9">E10</strain>
    </source>
</reference>
<keyword evidence="3" id="KW-0808">Transferase</keyword>
<proteinExistence type="inferred from homology"/>
<dbReference type="RefSeq" id="WP_054773568.1">
    <property type="nucleotide sequence ID" value="NZ_AP019782.1"/>
</dbReference>
<name>A0A8D4VP44_9GAMM</name>
<comment type="pathway">
    <text evidence="1 7">Cell wall biogenesis; peptidoglycan biosynthesis.</text>
</comment>
<evidence type="ECO:0000256" key="3">
    <source>
        <dbReference type="ARBA" id="ARBA00022679"/>
    </source>
</evidence>